<reference evidence="5 6" key="1">
    <citation type="submission" date="2019-04" db="EMBL/GenBank/DDBJ databases">
        <title>Genome sequence of Pelagicola litoralis CL-ES2.</title>
        <authorList>
            <person name="Cao J."/>
        </authorList>
    </citation>
    <scope>NUCLEOTIDE SEQUENCE [LARGE SCALE GENOMIC DNA]</scope>
    <source>
        <strain evidence="5 6">CL-ES2</strain>
    </source>
</reference>
<dbReference type="SUPFAM" id="SSF46689">
    <property type="entry name" value="Homeodomain-like"/>
    <property type="match status" value="2"/>
</dbReference>
<dbReference type="AlphaFoldDB" id="A0A4U7NA81"/>
<keyword evidence="3" id="KW-0804">Transcription</keyword>
<dbReference type="EMBL" id="SULI01000001">
    <property type="protein sequence ID" value="TKZ22366.1"/>
    <property type="molecule type" value="Genomic_DNA"/>
</dbReference>
<dbReference type="PANTHER" id="PTHR43280">
    <property type="entry name" value="ARAC-FAMILY TRANSCRIPTIONAL REGULATOR"/>
    <property type="match status" value="1"/>
</dbReference>
<evidence type="ECO:0000256" key="3">
    <source>
        <dbReference type="ARBA" id="ARBA00023163"/>
    </source>
</evidence>
<accession>A0A4U7NA81</accession>
<dbReference type="InterPro" id="IPR018060">
    <property type="entry name" value="HTH_AraC"/>
</dbReference>
<dbReference type="InterPro" id="IPR018062">
    <property type="entry name" value="HTH_AraC-typ_CS"/>
</dbReference>
<keyword evidence="6" id="KW-1185">Reference proteome</keyword>
<dbReference type="SMART" id="SM00342">
    <property type="entry name" value="HTH_ARAC"/>
    <property type="match status" value="1"/>
</dbReference>
<dbReference type="Proteomes" id="UP000306575">
    <property type="component" value="Unassembled WGS sequence"/>
</dbReference>
<dbReference type="RefSeq" id="WP_138014384.1">
    <property type="nucleotide sequence ID" value="NZ_SULI01000001.1"/>
</dbReference>
<dbReference type="OrthoDB" id="7700886at2"/>
<organism evidence="5 6">
    <name type="scientific">Shimia litoralis</name>
    <dbReference type="NCBI Taxonomy" id="420403"/>
    <lineage>
        <taxon>Bacteria</taxon>
        <taxon>Pseudomonadati</taxon>
        <taxon>Pseudomonadota</taxon>
        <taxon>Alphaproteobacteria</taxon>
        <taxon>Rhodobacterales</taxon>
        <taxon>Roseobacteraceae</taxon>
    </lineage>
</organism>
<name>A0A4U7NA81_9RHOB</name>
<evidence type="ECO:0000313" key="6">
    <source>
        <dbReference type="Proteomes" id="UP000306575"/>
    </source>
</evidence>
<feature type="domain" description="HTH araC/xylS-type" evidence="4">
    <location>
        <begin position="205"/>
        <end position="303"/>
    </location>
</feature>
<gene>
    <name evidence="5" type="ORF">FAP39_00395</name>
</gene>
<dbReference type="GO" id="GO:0043565">
    <property type="term" value="F:sequence-specific DNA binding"/>
    <property type="evidence" value="ECO:0007669"/>
    <property type="project" value="InterPro"/>
</dbReference>
<dbReference type="Gene3D" id="1.10.10.60">
    <property type="entry name" value="Homeodomain-like"/>
    <property type="match status" value="1"/>
</dbReference>
<proteinExistence type="predicted"/>
<dbReference type="PROSITE" id="PS01124">
    <property type="entry name" value="HTH_ARAC_FAMILY_2"/>
    <property type="match status" value="1"/>
</dbReference>
<sequence length="310" mass="34411">MSGKSKSCVIICQSDHETAAAQVLSSILTAANTLTETNMYNMSILSMARLHTMESADWRDRTAIFLGSMHDRWSVPRPQASRVKTILAMANRTLLIGGAVFLPLETSFALGHTLAVHPNFQTSLREEHLDLTISEGATASSGPFHSAISALAAQMMLIELISQDYGEFTARSVSEYVGLSQKNQQNDTGLIWSLVQTAQGDKLICDVLELMGQHIEEPLQTAEISEIVGVSTRNIERRFKQKTEISPQIAYRKIRLHHAKQLVSQTNMAMIEVALASGYQTYGTLTEHYKKEFGCTPKQMRNAEYYGLKP</sequence>
<evidence type="ECO:0000256" key="2">
    <source>
        <dbReference type="ARBA" id="ARBA00023125"/>
    </source>
</evidence>
<evidence type="ECO:0000256" key="1">
    <source>
        <dbReference type="ARBA" id="ARBA00023015"/>
    </source>
</evidence>
<dbReference type="Pfam" id="PF12833">
    <property type="entry name" value="HTH_18"/>
    <property type="match status" value="1"/>
</dbReference>
<dbReference type="InterPro" id="IPR009057">
    <property type="entry name" value="Homeodomain-like_sf"/>
</dbReference>
<evidence type="ECO:0000313" key="5">
    <source>
        <dbReference type="EMBL" id="TKZ22366.1"/>
    </source>
</evidence>
<keyword evidence="1" id="KW-0805">Transcription regulation</keyword>
<evidence type="ECO:0000259" key="4">
    <source>
        <dbReference type="PROSITE" id="PS01124"/>
    </source>
</evidence>
<keyword evidence="2" id="KW-0238">DNA-binding</keyword>
<protein>
    <submittedName>
        <fullName evidence="5">Helix-turn-helix domain-containing protein</fullName>
    </submittedName>
</protein>
<dbReference type="PANTHER" id="PTHR43280:SF2">
    <property type="entry name" value="HTH-TYPE TRANSCRIPTIONAL REGULATOR EXSA"/>
    <property type="match status" value="1"/>
</dbReference>
<comment type="caution">
    <text evidence="5">The sequence shown here is derived from an EMBL/GenBank/DDBJ whole genome shotgun (WGS) entry which is preliminary data.</text>
</comment>
<dbReference type="GO" id="GO:0003700">
    <property type="term" value="F:DNA-binding transcription factor activity"/>
    <property type="evidence" value="ECO:0007669"/>
    <property type="project" value="InterPro"/>
</dbReference>
<dbReference type="PROSITE" id="PS00041">
    <property type="entry name" value="HTH_ARAC_FAMILY_1"/>
    <property type="match status" value="1"/>
</dbReference>